<dbReference type="InterPro" id="IPR039568">
    <property type="entry name" value="Peptidase_MA-like_dom"/>
</dbReference>
<proteinExistence type="predicted"/>
<keyword evidence="1" id="KW-0812">Transmembrane</keyword>
<dbReference type="Proteomes" id="UP000230956">
    <property type="component" value="Unassembled WGS sequence"/>
</dbReference>
<evidence type="ECO:0000313" key="3">
    <source>
        <dbReference type="EMBL" id="PIZ35251.1"/>
    </source>
</evidence>
<dbReference type="AlphaFoldDB" id="A0A2M7T5D9"/>
<dbReference type="Pfam" id="PF13485">
    <property type="entry name" value="Peptidase_MA_2"/>
    <property type="match status" value="1"/>
</dbReference>
<keyword evidence="1" id="KW-0472">Membrane</keyword>
<dbReference type="RefSeq" id="WP_286678481.1">
    <property type="nucleotide sequence ID" value="NZ_MNXI01000085.1"/>
</dbReference>
<keyword evidence="1" id="KW-1133">Transmembrane helix</keyword>
<reference evidence="4" key="1">
    <citation type="submission" date="2017-09" db="EMBL/GenBank/DDBJ databases">
        <title>Depth-based differentiation of microbial function through sediment-hosted aquifers and enrichment of novel symbionts in the deep terrestrial subsurface.</title>
        <authorList>
            <person name="Probst A.J."/>
            <person name="Ladd B."/>
            <person name="Jarett J.K."/>
            <person name="Geller-Mcgrath D.E."/>
            <person name="Sieber C.M.K."/>
            <person name="Emerson J.B."/>
            <person name="Anantharaman K."/>
            <person name="Thomas B.C."/>
            <person name="Malmstrom R."/>
            <person name="Stieglmeier M."/>
            <person name="Klingl A."/>
            <person name="Woyke T."/>
            <person name="Ryan C.M."/>
            <person name="Banfield J.F."/>
        </authorList>
    </citation>
    <scope>NUCLEOTIDE SEQUENCE [LARGE SCALE GENOMIC DNA]</scope>
</reference>
<evidence type="ECO:0000256" key="1">
    <source>
        <dbReference type="SAM" id="Phobius"/>
    </source>
</evidence>
<gene>
    <name evidence="3" type="ORF">COY37_10730</name>
</gene>
<feature type="transmembrane region" description="Helical" evidence="1">
    <location>
        <begin position="280"/>
        <end position="298"/>
    </location>
</feature>
<dbReference type="EMBL" id="PFNG01000249">
    <property type="protein sequence ID" value="PIZ35251.1"/>
    <property type="molecule type" value="Genomic_DNA"/>
</dbReference>
<evidence type="ECO:0000313" key="4">
    <source>
        <dbReference type="Proteomes" id="UP000230956"/>
    </source>
</evidence>
<evidence type="ECO:0000259" key="2">
    <source>
        <dbReference type="Pfam" id="PF13485"/>
    </source>
</evidence>
<feature type="domain" description="Peptidase MA-like" evidence="2">
    <location>
        <begin position="92"/>
        <end position="265"/>
    </location>
</feature>
<name>A0A2M7T5D9_9ACTN</name>
<comment type="caution">
    <text evidence="3">The sequence shown here is derived from an EMBL/GenBank/DDBJ whole genome shotgun (WGS) entry which is preliminary data.</text>
</comment>
<accession>A0A2M7T5D9</accession>
<feature type="transmembrane region" description="Helical" evidence="1">
    <location>
        <begin position="20"/>
        <end position="39"/>
    </location>
</feature>
<protein>
    <recommendedName>
        <fullName evidence="2">Peptidase MA-like domain-containing protein</fullName>
    </recommendedName>
</protein>
<organism evidence="3 4">
    <name type="scientific">Candidatus Aquicultor secundus</name>
    <dbReference type="NCBI Taxonomy" id="1973895"/>
    <lineage>
        <taxon>Bacteria</taxon>
        <taxon>Bacillati</taxon>
        <taxon>Actinomycetota</taxon>
        <taxon>Candidatus Aquicultoria</taxon>
        <taxon>Candidatus Aquicultorales</taxon>
        <taxon>Candidatus Aquicultoraceae</taxon>
        <taxon>Candidatus Aquicultor</taxon>
    </lineage>
</organism>
<sequence>MGILRGAKIPGRAANKRVAYVLIALVITFLAVIPVISIISSSNAYAITSQSDWVTYESPHFIIHAIKRSDLQQIGQTAESIYDNMAQRYNFHQNEKIQLYIYTDRPAFLSESPSIDAAGYASPGQNIIAILLNAGNSTVTLGHEINHIIFIHSVPRVNTVPQWFIEGLAIHESQPGIEAAQLERYALVRDIPDMVGSKQPRSDVSTPQDYAEGYMMINFIIDKFGQPKLYGIISRLQSGSDFNAALTQVLGRSQDKLNSDWRAYARNQIIAIWLTRLQDLGWYLLIIVGILAMIIAPIRKRRRLRQMEDDDEPEDDENSFETM</sequence>